<sequence>MDGILPRYIFVVTIFLWIPLSNGCMNTAVGEFMNCTMKLNIPMAASPDKSSLKQQMDVICKMESEKKKKFHSCFDNFKKCEQIKTISESVGINILKTMESTEKLCKHEQVILDGMPCLMGKIMEIIGNSSTDTLEKFKQLYSKGSSLFIDMMNQKMTRDEYDRKYCPILKEGIEDLSLFKCEEKFNKVVKDYAYDIMSDKCRSINKIDSSGIKSLPNISLISLLFLILLFVIS</sequence>
<evidence type="ECO:0000256" key="1">
    <source>
        <dbReference type="SAM" id="Phobius"/>
    </source>
</evidence>
<gene>
    <name evidence="2" type="ORF">OCBIM_22011092mg</name>
</gene>
<keyword evidence="1" id="KW-0812">Transmembrane</keyword>
<keyword evidence="1" id="KW-1133">Transmembrane helix</keyword>
<feature type="transmembrane region" description="Helical" evidence="1">
    <location>
        <begin position="6"/>
        <end position="29"/>
    </location>
</feature>
<dbReference type="OrthoDB" id="10370455at2759"/>
<accession>A0A0L8HMU2</accession>
<name>A0A0L8HMU2_OCTBM</name>
<dbReference type="EMBL" id="KQ417747">
    <property type="protein sequence ID" value="KOF90499.1"/>
    <property type="molecule type" value="Genomic_DNA"/>
</dbReference>
<dbReference type="AlphaFoldDB" id="A0A0L8HMU2"/>
<keyword evidence="1" id="KW-0472">Membrane</keyword>
<dbReference type="KEGG" id="obi:106869697"/>
<evidence type="ECO:0000313" key="2">
    <source>
        <dbReference type="EMBL" id="KOF90499.1"/>
    </source>
</evidence>
<protein>
    <submittedName>
        <fullName evidence="2">Uncharacterized protein</fullName>
    </submittedName>
</protein>
<reference evidence="2" key="1">
    <citation type="submission" date="2015-07" db="EMBL/GenBank/DDBJ databases">
        <title>MeaNS - Measles Nucleotide Surveillance Program.</title>
        <authorList>
            <person name="Tran T."/>
            <person name="Druce J."/>
        </authorList>
    </citation>
    <scope>NUCLEOTIDE SEQUENCE</scope>
    <source>
        <strain evidence="2">UCB-OBI-ISO-001</strain>
        <tissue evidence="2">Gonad</tissue>
    </source>
</reference>
<proteinExistence type="predicted"/>
<organism evidence="2">
    <name type="scientific">Octopus bimaculoides</name>
    <name type="common">California two-spotted octopus</name>
    <dbReference type="NCBI Taxonomy" id="37653"/>
    <lineage>
        <taxon>Eukaryota</taxon>
        <taxon>Metazoa</taxon>
        <taxon>Spiralia</taxon>
        <taxon>Lophotrochozoa</taxon>
        <taxon>Mollusca</taxon>
        <taxon>Cephalopoda</taxon>
        <taxon>Coleoidea</taxon>
        <taxon>Octopodiformes</taxon>
        <taxon>Octopoda</taxon>
        <taxon>Incirrata</taxon>
        <taxon>Octopodidae</taxon>
        <taxon>Octopus</taxon>
    </lineage>
</organism>
<feature type="transmembrane region" description="Helical" evidence="1">
    <location>
        <begin position="215"/>
        <end position="232"/>
    </location>
</feature>